<accession>A0ABQ9HDA3</accession>
<dbReference type="Proteomes" id="UP001159363">
    <property type="component" value="Chromosome 5"/>
</dbReference>
<dbReference type="EMBL" id="JARBHB010000006">
    <property type="protein sequence ID" value="KAJ8882220.1"/>
    <property type="molecule type" value="Genomic_DNA"/>
</dbReference>
<proteinExistence type="predicted"/>
<protein>
    <submittedName>
        <fullName evidence="2">Uncharacterized protein</fullName>
    </submittedName>
</protein>
<reference evidence="2 3" key="1">
    <citation type="submission" date="2023-02" db="EMBL/GenBank/DDBJ databases">
        <title>LHISI_Scaffold_Assembly.</title>
        <authorList>
            <person name="Stuart O.P."/>
            <person name="Cleave R."/>
            <person name="Magrath M.J.L."/>
            <person name="Mikheyev A.S."/>
        </authorList>
    </citation>
    <scope>NUCLEOTIDE SEQUENCE [LARGE SCALE GENOMIC DNA]</scope>
    <source>
        <strain evidence="2">Daus_M_001</strain>
        <tissue evidence="2">Leg muscle</tissue>
    </source>
</reference>
<feature type="region of interest" description="Disordered" evidence="1">
    <location>
        <begin position="105"/>
        <end position="135"/>
    </location>
</feature>
<keyword evidence="3" id="KW-1185">Reference proteome</keyword>
<gene>
    <name evidence="2" type="ORF">PR048_018708</name>
</gene>
<evidence type="ECO:0000313" key="2">
    <source>
        <dbReference type="EMBL" id="KAJ8882220.1"/>
    </source>
</evidence>
<name>A0ABQ9HDA3_9NEOP</name>
<organism evidence="2 3">
    <name type="scientific">Dryococelus australis</name>
    <dbReference type="NCBI Taxonomy" id="614101"/>
    <lineage>
        <taxon>Eukaryota</taxon>
        <taxon>Metazoa</taxon>
        <taxon>Ecdysozoa</taxon>
        <taxon>Arthropoda</taxon>
        <taxon>Hexapoda</taxon>
        <taxon>Insecta</taxon>
        <taxon>Pterygota</taxon>
        <taxon>Neoptera</taxon>
        <taxon>Polyneoptera</taxon>
        <taxon>Phasmatodea</taxon>
        <taxon>Verophasmatodea</taxon>
        <taxon>Anareolatae</taxon>
        <taxon>Phasmatidae</taxon>
        <taxon>Eurycanthinae</taxon>
        <taxon>Dryococelus</taxon>
    </lineage>
</organism>
<comment type="caution">
    <text evidence="2">The sequence shown here is derived from an EMBL/GenBank/DDBJ whole genome shotgun (WGS) entry which is preliminary data.</text>
</comment>
<evidence type="ECO:0000256" key="1">
    <source>
        <dbReference type="SAM" id="MobiDB-lite"/>
    </source>
</evidence>
<sequence>MSEWAALNIEIMTTNEGEVRCVWSRLKIKDGGNGRSPIKPADQWHRLTGFPLARRPGIEPGSLWSEEQQKRKETMWSGEIWAALNIEVLRADKCKGRWVWNSSGMQERRKRKIPKKNSQPVASSGKIPTGDPAGDRTRFTLVRGERPSHCVIAAPGRKAGSRVIDVAFPFSSPRSTFDALTHLPPGRTELDSRLGHSLLSHVVIVADDAAVQRVFSGGSNFPLHCIQGLLHIYLASPTSALKTPYIERHCTASGGFITVYNVDSCPKNVNHEKMQAPEVRGSEHLAYKQSD</sequence>
<evidence type="ECO:0000313" key="3">
    <source>
        <dbReference type="Proteomes" id="UP001159363"/>
    </source>
</evidence>